<dbReference type="STRING" id="154538.A0A1M2W5P1"/>
<name>A0A1M2W5P1_TRAPU</name>
<keyword evidence="9" id="KW-0560">Oxidoreductase</keyword>
<comment type="pathway">
    <text evidence="3">Secondary metabolite biosynthesis.</text>
</comment>
<evidence type="ECO:0000256" key="4">
    <source>
        <dbReference type="ARBA" id="ARBA00010617"/>
    </source>
</evidence>
<dbReference type="InterPro" id="IPR001128">
    <property type="entry name" value="Cyt_P450"/>
</dbReference>
<evidence type="ECO:0000256" key="5">
    <source>
        <dbReference type="ARBA" id="ARBA00022617"/>
    </source>
</evidence>
<evidence type="ECO:0000256" key="1">
    <source>
        <dbReference type="ARBA" id="ARBA00001971"/>
    </source>
</evidence>
<keyword evidence="5" id="KW-0349">Heme</keyword>
<keyword evidence="6" id="KW-0812">Transmembrane</keyword>
<evidence type="ECO:0000313" key="14">
    <source>
        <dbReference type="Proteomes" id="UP000184267"/>
    </source>
</evidence>
<evidence type="ECO:0000256" key="6">
    <source>
        <dbReference type="ARBA" id="ARBA00022692"/>
    </source>
</evidence>
<dbReference type="Gene3D" id="1.10.630.10">
    <property type="entry name" value="Cytochrome P450"/>
    <property type="match status" value="1"/>
</dbReference>
<keyword evidence="8" id="KW-1133">Transmembrane helix</keyword>
<dbReference type="Pfam" id="PF00067">
    <property type="entry name" value="p450"/>
    <property type="match status" value="1"/>
</dbReference>
<dbReference type="Proteomes" id="UP000184267">
    <property type="component" value="Unassembled WGS sequence"/>
</dbReference>
<keyword evidence="10" id="KW-0408">Iron</keyword>
<evidence type="ECO:0000256" key="9">
    <source>
        <dbReference type="ARBA" id="ARBA00023002"/>
    </source>
</evidence>
<dbReference type="PRINTS" id="PR00463">
    <property type="entry name" value="EP450I"/>
</dbReference>
<keyword evidence="12" id="KW-0472">Membrane</keyword>
<dbReference type="InterPro" id="IPR036396">
    <property type="entry name" value="Cyt_P450_sf"/>
</dbReference>
<evidence type="ECO:0000256" key="12">
    <source>
        <dbReference type="ARBA" id="ARBA00023136"/>
    </source>
</evidence>
<dbReference type="InterPro" id="IPR050364">
    <property type="entry name" value="Cytochrome_P450_fung"/>
</dbReference>
<keyword evidence="7" id="KW-0479">Metal-binding</keyword>
<dbReference type="InterPro" id="IPR002401">
    <property type="entry name" value="Cyt_P450_E_grp-I"/>
</dbReference>
<dbReference type="GO" id="GO:0005506">
    <property type="term" value="F:iron ion binding"/>
    <property type="evidence" value="ECO:0007669"/>
    <property type="project" value="InterPro"/>
</dbReference>
<evidence type="ECO:0000256" key="3">
    <source>
        <dbReference type="ARBA" id="ARBA00005179"/>
    </source>
</evidence>
<comment type="cofactor">
    <cofactor evidence="1">
        <name>heme</name>
        <dbReference type="ChEBI" id="CHEBI:30413"/>
    </cofactor>
</comment>
<sequence length="271" mass="29747">MQGTIMQTVYGTDIKDETDVRLSVAAEAIEAIGQSTPGHFLVEILPFLRHIPSWFPGAESQRLFARSKVANERLKHALFDEVQQCLDGGEHRPGIATKLLAQIAADHDGKSAPAMEEIDIAKDVCAVAVVGSSDTTGNTLEAFCLAMALYPDVQKRAQAELDAIVGPGRLPDHTDTDNLVYINAVVKESLRWHVVLPVGLPHRTLEDDEVDGYFIPAGTTIIANVWGILHDPDVYEDPFTFLPERYIKDGKLDATVQDPTDLMFGFGRRQA</sequence>
<reference evidence="13 14" key="1">
    <citation type="submission" date="2016-10" db="EMBL/GenBank/DDBJ databases">
        <title>Genome sequence of the basidiomycete white-rot fungus Trametes pubescens.</title>
        <authorList>
            <person name="Makela M.R."/>
            <person name="Granchi Z."/>
            <person name="Peng M."/>
            <person name="De Vries R.P."/>
            <person name="Grigoriev I."/>
            <person name="Riley R."/>
            <person name="Hilden K."/>
        </authorList>
    </citation>
    <scope>NUCLEOTIDE SEQUENCE [LARGE SCALE GENOMIC DNA]</scope>
    <source>
        <strain evidence="13 14">FBCC735</strain>
    </source>
</reference>
<dbReference type="OrthoDB" id="2789670at2759"/>
<dbReference type="GO" id="GO:0020037">
    <property type="term" value="F:heme binding"/>
    <property type="evidence" value="ECO:0007669"/>
    <property type="project" value="InterPro"/>
</dbReference>
<organism evidence="13 14">
    <name type="scientific">Trametes pubescens</name>
    <name type="common">White-rot fungus</name>
    <dbReference type="NCBI Taxonomy" id="154538"/>
    <lineage>
        <taxon>Eukaryota</taxon>
        <taxon>Fungi</taxon>
        <taxon>Dikarya</taxon>
        <taxon>Basidiomycota</taxon>
        <taxon>Agaricomycotina</taxon>
        <taxon>Agaricomycetes</taxon>
        <taxon>Polyporales</taxon>
        <taxon>Polyporaceae</taxon>
        <taxon>Trametes</taxon>
    </lineage>
</organism>
<proteinExistence type="inferred from homology"/>
<protein>
    <submittedName>
        <fullName evidence="13">O-methylsterigmatocystin oxidoreductase</fullName>
    </submittedName>
</protein>
<dbReference type="GO" id="GO:0016705">
    <property type="term" value="F:oxidoreductase activity, acting on paired donors, with incorporation or reduction of molecular oxygen"/>
    <property type="evidence" value="ECO:0007669"/>
    <property type="project" value="InterPro"/>
</dbReference>
<evidence type="ECO:0000256" key="2">
    <source>
        <dbReference type="ARBA" id="ARBA00004167"/>
    </source>
</evidence>
<evidence type="ECO:0000256" key="7">
    <source>
        <dbReference type="ARBA" id="ARBA00022723"/>
    </source>
</evidence>
<comment type="caution">
    <text evidence="13">The sequence shown here is derived from an EMBL/GenBank/DDBJ whole genome shotgun (WGS) entry which is preliminary data.</text>
</comment>
<gene>
    <name evidence="13" type="ORF">TRAPUB_8251</name>
</gene>
<accession>A0A1M2W5P1</accession>
<evidence type="ECO:0000256" key="10">
    <source>
        <dbReference type="ARBA" id="ARBA00023004"/>
    </source>
</evidence>
<evidence type="ECO:0000256" key="11">
    <source>
        <dbReference type="ARBA" id="ARBA00023033"/>
    </source>
</evidence>
<comment type="subcellular location">
    <subcellularLocation>
        <location evidence="2">Membrane</location>
        <topology evidence="2">Single-pass membrane protein</topology>
    </subcellularLocation>
</comment>
<keyword evidence="11" id="KW-0503">Monooxygenase</keyword>
<dbReference type="GO" id="GO:0016020">
    <property type="term" value="C:membrane"/>
    <property type="evidence" value="ECO:0007669"/>
    <property type="project" value="UniProtKB-SubCell"/>
</dbReference>
<evidence type="ECO:0000256" key="8">
    <source>
        <dbReference type="ARBA" id="ARBA00022989"/>
    </source>
</evidence>
<dbReference type="PANTHER" id="PTHR46300:SF7">
    <property type="entry name" value="P450, PUTATIVE (EUROFUNG)-RELATED"/>
    <property type="match status" value="1"/>
</dbReference>
<dbReference type="SUPFAM" id="SSF48264">
    <property type="entry name" value="Cytochrome P450"/>
    <property type="match status" value="1"/>
</dbReference>
<evidence type="ECO:0000313" key="13">
    <source>
        <dbReference type="EMBL" id="OJT15147.1"/>
    </source>
</evidence>
<dbReference type="PANTHER" id="PTHR46300">
    <property type="entry name" value="P450, PUTATIVE (EUROFUNG)-RELATED-RELATED"/>
    <property type="match status" value="1"/>
</dbReference>
<dbReference type="AlphaFoldDB" id="A0A1M2W5P1"/>
<comment type="similarity">
    <text evidence="4">Belongs to the cytochrome P450 family.</text>
</comment>
<keyword evidence="14" id="KW-1185">Reference proteome</keyword>
<dbReference type="GO" id="GO:0004497">
    <property type="term" value="F:monooxygenase activity"/>
    <property type="evidence" value="ECO:0007669"/>
    <property type="project" value="UniProtKB-KW"/>
</dbReference>
<dbReference type="EMBL" id="MNAD01000193">
    <property type="protein sequence ID" value="OJT15147.1"/>
    <property type="molecule type" value="Genomic_DNA"/>
</dbReference>
<dbReference type="OMA" id="FRNDSAM"/>